<dbReference type="EMBL" id="JAVDSW010000001">
    <property type="protein sequence ID" value="MDR6701536.1"/>
    <property type="molecule type" value="Genomic_DNA"/>
</dbReference>
<accession>A0AAW8LKR7</accession>
<dbReference type="Proteomes" id="UP001265315">
    <property type="component" value="Unassembled WGS sequence"/>
</dbReference>
<protein>
    <submittedName>
        <fullName evidence="1">Uncharacterized protein</fullName>
    </submittedName>
</protein>
<proteinExistence type="predicted"/>
<reference evidence="1" key="1">
    <citation type="submission" date="2023-07" db="EMBL/GenBank/DDBJ databases">
        <title>Sorghum-associated microbial communities from plants grown in Nebraska, USA.</title>
        <authorList>
            <person name="Schachtman D."/>
        </authorList>
    </citation>
    <scope>NUCLEOTIDE SEQUENCE</scope>
    <source>
        <strain evidence="1">1457</strain>
    </source>
</reference>
<comment type="caution">
    <text evidence="1">The sequence shown here is derived from an EMBL/GenBank/DDBJ whole genome shotgun (WGS) entry which is preliminary data.</text>
</comment>
<evidence type="ECO:0000313" key="1">
    <source>
        <dbReference type="EMBL" id="MDR6701536.1"/>
    </source>
</evidence>
<dbReference type="AlphaFoldDB" id="A0AAW8LKR7"/>
<gene>
    <name evidence="1" type="ORF">J2W61_001364</name>
</gene>
<sequence length="194" mass="22039">MEREKVSDIIIERAVELWCRALRKPKFDNGDNSDAGFFTTGLAYMNADTAAGETELDKAIERFREALVTDMKFLRDHDGEPTGKQNEYGHPGTYYFEHDLSTDYKPDKILRRAADQAGIPHKLFSWKSSVNVYDPAAVCAKFGYAAPDFYHYPLSGGRWLITQLRGRDMPLIIKAVEEGRLPEMHVEEPEAAYG</sequence>
<organism evidence="1 2">
    <name type="scientific">Agrobacterium tumefaciens</name>
    <dbReference type="NCBI Taxonomy" id="358"/>
    <lineage>
        <taxon>Bacteria</taxon>
        <taxon>Pseudomonadati</taxon>
        <taxon>Pseudomonadota</taxon>
        <taxon>Alphaproteobacteria</taxon>
        <taxon>Hyphomicrobiales</taxon>
        <taxon>Rhizobiaceae</taxon>
        <taxon>Rhizobium/Agrobacterium group</taxon>
        <taxon>Agrobacterium</taxon>
        <taxon>Agrobacterium tumefaciens complex</taxon>
    </lineage>
</organism>
<name>A0AAW8LKR7_AGRTU</name>
<evidence type="ECO:0000313" key="2">
    <source>
        <dbReference type="Proteomes" id="UP001265315"/>
    </source>
</evidence>
<dbReference type="RefSeq" id="WP_209689141.1">
    <property type="nucleotide sequence ID" value="NZ_JAGIPM010000001.1"/>
</dbReference>